<name>A0A834H1M7_RHOSS</name>
<evidence type="ECO:0008006" key="3">
    <source>
        <dbReference type="Google" id="ProtNLM"/>
    </source>
</evidence>
<dbReference type="PANTHER" id="PTHR47074:SF11">
    <property type="entry name" value="REVERSE TRANSCRIPTASE-LIKE PROTEIN"/>
    <property type="match status" value="1"/>
</dbReference>
<dbReference type="PANTHER" id="PTHR47074">
    <property type="entry name" value="BNAC02G40300D PROTEIN"/>
    <property type="match status" value="1"/>
</dbReference>
<sequence length="343" mass="38288">MIGTRFRGQNRGSRQETWPDEAFPATKLRPHPMALRSKEFTFTSATTIKIELEVNLALNAVLSHANEPLVFEVQLLKVVGAGDDPLSLQNHIIRPYTPSYQWISPVPCSPFGIDEVGIDVTRSPSSHHQLENLSYVHKIFLWDWRTKKQIVCLEESHTVDVTQVLIESFTGSCSPLCSQPSKQASAYVDDLTICLQEMLAKEGIPDSSAYRFAQIMWRLSPIGYVPNMNENSSVLAWFDNVIANKLTLLTMILWRIWKCRNVNFFNGENVEPQLAMYMAIPGIGILKLNVDGEWKTVANPGEVAGAGMVVRNSNGDFVAARACHLGRADSALSAEALAWWQAI</sequence>
<gene>
    <name evidence="1" type="ORF">RHSIM_Rhsim04G0118100</name>
</gene>
<comment type="caution">
    <text evidence="1">The sequence shown here is derived from an EMBL/GenBank/DDBJ whole genome shotgun (WGS) entry which is preliminary data.</text>
</comment>
<dbReference type="OrthoDB" id="1733298at2759"/>
<dbReference type="EMBL" id="WJXA01000004">
    <property type="protein sequence ID" value="KAF7145920.1"/>
    <property type="molecule type" value="Genomic_DNA"/>
</dbReference>
<keyword evidence="2" id="KW-1185">Reference proteome</keyword>
<reference evidence="1" key="1">
    <citation type="submission" date="2019-11" db="EMBL/GenBank/DDBJ databases">
        <authorList>
            <person name="Liu Y."/>
            <person name="Hou J."/>
            <person name="Li T.-Q."/>
            <person name="Guan C.-H."/>
            <person name="Wu X."/>
            <person name="Wu H.-Z."/>
            <person name="Ling F."/>
            <person name="Zhang R."/>
            <person name="Shi X.-G."/>
            <person name="Ren J.-P."/>
            <person name="Chen E.-F."/>
            <person name="Sun J.-M."/>
        </authorList>
    </citation>
    <scope>NUCLEOTIDE SEQUENCE</scope>
    <source>
        <strain evidence="1">Adult_tree_wgs_1</strain>
        <tissue evidence="1">Leaves</tissue>
    </source>
</reference>
<organism evidence="1 2">
    <name type="scientific">Rhododendron simsii</name>
    <name type="common">Sims's rhododendron</name>
    <dbReference type="NCBI Taxonomy" id="118357"/>
    <lineage>
        <taxon>Eukaryota</taxon>
        <taxon>Viridiplantae</taxon>
        <taxon>Streptophyta</taxon>
        <taxon>Embryophyta</taxon>
        <taxon>Tracheophyta</taxon>
        <taxon>Spermatophyta</taxon>
        <taxon>Magnoliopsida</taxon>
        <taxon>eudicotyledons</taxon>
        <taxon>Gunneridae</taxon>
        <taxon>Pentapetalae</taxon>
        <taxon>asterids</taxon>
        <taxon>Ericales</taxon>
        <taxon>Ericaceae</taxon>
        <taxon>Ericoideae</taxon>
        <taxon>Rhodoreae</taxon>
        <taxon>Rhododendron</taxon>
    </lineage>
</organism>
<evidence type="ECO:0000313" key="1">
    <source>
        <dbReference type="EMBL" id="KAF7145920.1"/>
    </source>
</evidence>
<evidence type="ECO:0000313" key="2">
    <source>
        <dbReference type="Proteomes" id="UP000626092"/>
    </source>
</evidence>
<dbReference type="Proteomes" id="UP000626092">
    <property type="component" value="Unassembled WGS sequence"/>
</dbReference>
<protein>
    <recommendedName>
        <fullName evidence="3">RNase H type-1 domain-containing protein</fullName>
    </recommendedName>
</protein>
<accession>A0A834H1M7</accession>
<dbReference type="InterPro" id="IPR052929">
    <property type="entry name" value="RNase_H-like_EbsB-rel"/>
</dbReference>
<dbReference type="AlphaFoldDB" id="A0A834H1M7"/>
<proteinExistence type="predicted"/>